<evidence type="ECO:0000256" key="3">
    <source>
        <dbReference type="ARBA" id="ARBA00012438"/>
    </source>
</evidence>
<evidence type="ECO:0000256" key="7">
    <source>
        <dbReference type="ARBA" id="ARBA00023136"/>
    </source>
</evidence>
<accession>A0A9D7HKA4</accession>
<dbReference type="AlphaFoldDB" id="A0A9D7HKA4"/>
<dbReference type="InterPro" id="IPR005467">
    <property type="entry name" value="His_kinase_dom"/>
</dbReference>
<dbReference type="PROSITE" id="PS50112">
    <property type="entry name" value="PAS"/>
    <property type="match status" value="4"/>
</dbReference>
<dbReference type="InterPro" id="IPR004358">
    <property type="entry name" value="Sig_transdc_His_kin-like_C"/>
</dbReference>
<comment type="subcellular location">
    <subcellularLocation>
        <location evidence="2">Cell inner membrane</location>
        <topology evidence="2">Multi-pass membrane protein</topology>
    </subcellularLocation>
</comment>
<dbReference type="PROSITE" id="PS50885">
    <property type="entry name" value="HAMP"/>
    <property type="match status" value="1"/>
</dbReference>
<comment type="caution">
    <text evidence="14">The sequence shown here is derived from an EMBL/GenBank/DDBJ whole genome shotgun (WGS) entry which is preliminary data.</text>
</comment>
<dbReference type="PROSITE" id="PS50109">
    <property type="entry name" value="HIS_KIN"/>
    <property type="match status" value="1"/>
</dbReference>
<evidence type="ECO:0000256" key="5">
    <source>
        <dbReference type="ARBA" id="ARBA00022679"/>
    </source>
</evidence>
<protein>
    <recommendedName>
        <fullName evidence="3">histidine kinase</fullName>
        <ecNumber evidence="3">2.7.13.3</ecNumber>
    </recommendedName>
</protein>
<dbReference type="GO" id="GO:0005886">
    <property type="term" value="C:plasma membrane"/>
    <property type="evidence" value="ECO:0007669"/>
    <property type="project" value="UniProtKB-SubCell"/>
</dbReference>
<dbReference type="GO" id="GO:0000156">
    <property type="term" value="F:phosphorelay response regulator activity"/>
    <property type="evidence" value="ECO:0007669"/>
    <property type="project" value="TreeGrafter"/>
</dbReference>
<feature type="domain" description="PAC" evidence="12">
    <location>
        <begin position="311"/>
        <end position="363"/>
    </location>
</feature>
<dbReference type="EMBL" id="JADJEV010000003">
    <property type="protein sequence ID" value="MBK6972847.1"/>
    <property type="molecule type" value="Genomic_DNA"/>
</dbReference>
<organism evidence="14 15">
    <name type="scientific">Candidatus Methylophosphatis roskildensis</name>
    <dbReference type="NCBI Taxonomy" id="2899263"/>
    <lineage>
        <taxon>Bacteria</taxon>
        <taxon>Pseudomonadati</taxon>
        <taxon>Pseudomonadota</taxon>
        <taxon>Betaproteobacteria</taxon>
        <taxon>Nitrosomonadales</taxon>
        <taxon>Sterolibacteriaceae</taxon>
        <taxon>Candidatus Methylophosphatis</taxon>
    </lineage>
</organism>
<dbReference type="InterPro" id="IPR001610">
    <property type="entry name" value="PAC"/>
</dbReference>
<dbReference type="InterPro" id="IPR003661">
    <property type="entry name" value="HisK_dim/P_dom"/>
</dbReference>
<feature type="domain" description="PAS" evidence="11">
    <location>
        <begin position="617"/>
        <end position="687"/>
    </location>
</feature>
<dbReference type="SUPFAM" id="SSF158472">
    <property type="entry name" value="HAMP domain-like"/>
    <property type="match status" value="1"/>
</dbReference>
<dbReference type="SUPFAM" id="SSF55785">
    <property type="entry name" value="PYP-like sensor domain (PAS domain)"/>
    <property type="match status" value="4"/>
</dbReference>
<dbReference type="NCBIfam" id="TIGR00229">
    <property type="entry name" value="sensory_box"/>
    <property type="match status" value="4"/>
</dbReference>
<evidence type="ECO:0000259" key="11">
    <source>
        <dbReference type="PROSITE" id="PS50112"/>
    </source>
</evidence>
<evidence type="ECO:0000313" key="14">
    <source>
        <dbReference type="EMBL" id="MBK6972847.1"/>
    </source>
</evidence>
<dbReference type="SUPFAM" id="SSF47384">
    <property type="entry name" value="Homodimeric domain of signal transducing histidine kinase"/>
    <property type="match status" value="1"/>
</dbReference>
<dbReference type="InterPro" id="IPR036890">
    <property type="entry name" value="HATPase_C_sf"/>
</dbReference>
<dbReference type="InterPro" id="IPR050351">
    <property type="entry name" value="BphY/WalK/GraS-like"/>
</dbReference>
<evidence type="ECO:0000256" key="9">
    <source>
        <dbReference type="SAM" id="Phobius"/>
    </source>
</evidence>
<name>A0A9D7HKA4_9PROT</name>
<dbReference type="InterPro" id="IPR003594">
    <property type="entry name" value="HATPase_dom"/>
</dbReference>
<evidence type="ECO:0000259" key="10">
    <source>
        <dbReference type="PROSITE" id="PS50109"/>
    </source>
</evidence>
<dbReference type="PROSITE" id="PS50113">
    <property type="entry name" value="PAC"/>
    <property type="match status" value="3"/>
</dbReference>
<keyword evidence="6" id="KW-0418">Kinase</keyword>
<dbReference type="Gene3D" id="3.30.565.10">
    <property type="entry name" value="Histidine kinase-like ATPase, C-terminal domain"/>
    <property type="match status" value="1"/>
</dbReference>
<feature type="domain" description="PAC" evidence="12">
    <location>
        <begin position="689"/>
        <end position="739"/>
    </location>
</feature>
<dbReference type="InterPro" id="IPR035965">
    <property type="entry name" value="PAS-like_dom_sf"/>
</dbReference>
<dbReference type="Proteomes" id="UP000807785">
    <property type="component" value="Unassembled WGS sequence"/>
</dbReference>
<evidence type="ECO:0000259" key="13">
    <source>
        <dbReference type="PROSITE" id="PS50885"/>
    </source>
</evidence>
<dbReference type="InterPro" id="IPR000700">
    <property type="entry name" value="PAS-assoc_C"/>
</dbReference>
<keyword evidence="9" id="KW-1133">Transmembrane helix</keyword>
<dbReference type="Gene3D" id="6.10.340.10">
    <property type="match status" value="1"/>
</dbReference>
<dbReference type="Pfam" id="PF02518">
    <property type="entry name" value="HATPase_c"/>
    <property type="match status" value="1"/>
</dbReference>
<dbReference type="SUPFAM" id="SSF55874">
    <property type="entry name" value="ATPase domain of HSP90 chaperone/DNA topoisomerase II/histidine kinase"/>
    <property type="match status" value="1"/>
</dbReference>
<dbReference type="Pfam" id="PF00672">
    <property type="entry name" value="HAMP"/>
    <property type="match status" value="1"/>
</dbReference>
<dbReference type="PANTHER" id="PTHR42878:SF15">
    <property type="entry name" value="BACTERIOPHYTOCHROME"/>
    <property type="match status" value="1"/>
</dbReference>
<dbReference type="InterPro" id="IPR000014">
    <property type="entry name" value="PAS"/>
</dbReference>
<dbReference type="Pfam" id="PF08447">
    <property type="entry name" value="PAS_3"/>
    <property type="match status" value="2"/>
</dbReference>
<comment type="catalytic activity">
    <reaction evidence="1">
        <text>ATP + protein L-histidine = ADP + protein N-phospho-L-histidine.</text>
        <dbReference type="EC" id="2.7.13.3"/>
    </reaction>
</comment>
<dbReference type="PRINTS" id="PR00344">
    <property type="entry name" value="BCTRLSENSOR"/>
</dbReference>
<evidence type="ECO:0000313" key="15">
    <source>
        <dbReference type="Proteomes" id="UP000807785"/>
    </source>
</evidence>
<dbReference type="EC" id="2.7.13.3" evidence="3"/>
<evidence type="ECO:0000256" key="8">
    <source>
        <dbReference type="SAM" id="Coils"/>
    </source>
</evidence>
<dbReference type="Pfam" id="PF00512">
    <property type="entry name" value="HisKA"/>
    <property type="match status" value="1"/>
</dbReference>
<dbReference type="PANTHER" id="PTHR42878">
    <property type="entry name" value="TWO-COMPONENT HISTIDINE KINASE"/>
    <property type="match status" value="1"/>
</dbReference>
<keyword evidence="9" id="KW-0812">Transmembrane</keyword>
<dbReference type="SMART" id="SM00387">
    <property type="entry name" value="HATPase_c"/>
    <property type="match status" value="1"/>
</dbReference>
<feature type="coiled-coil region" evidence="8">
    <location>
        <begin position="730"/>
        <end position="761"/>
    </location>
</feature>
<evidence type="ECO:0000259" key="12">
    <source>
        <dbReference type="PROSITE" id="PS50113"/>
    </source>
</evidence>
<sequence length="979" mass="110936">MPRLTRQSLRLRLIIATEAVLLATLALMSWYGMRLLDESLLSQLRTRVREVEPLLTAAIEPPMASGKIEVLESVLSQIKADESFVHLVIFDASGSIYASRGWDGARPLPQEDSLDQLPPGPAFHHRIALTHGGMNLGSVRYALSLDLLHEARARLLREGGLIAAAGLVSVFLLMLYLGWAMTRDLARINAGAREMAEGNLAIRLVTSAKGELGQLAHSLNTLAASLEARLVEVRANEERLGLVIQGTSDGIWDWDLLSGQRYHSPRFRELLGYRDEKAFRLAYDDDAALHPEDRDRVIEAQKAHLDDHRPFDEEFRLRCANGEFRWFRGRAQAAWDAAGRPRRYAGSITDIHDSRVTEQALRESEQRFQHVVRGSTDGIWDWDLKHERYHISARMKTLLGYADDELADDRASFFVVMHPDDRARVKSEIARHFTERIPFDTELRLRHKDGSLIWFHIRGQAVWGEKGDVVRFSGACTDIMAHKQSEERIRQLLTEKQVLIDSVMVGIAYVKNGAIINSNRRLEELFGYRASELAGQPAAMLFRDRQAFDLIERECRSMTEARPMSSRELELTTQSGDTFWGIVTCRALNREASTEDSVWIFLDNSDRRRAIEAVRQERDFSDALIKSMPGVFYLVDRDGRFLRWNRNLEGVTGHSREALAAMRGLDLFAMEDHPVVQEATYRTLKLGEYQGELPLLTRDGQRVPYLMTGVRIEIEGLTHIIGIGFDISPRRQAEDEVRRLNEELENRVRARTAELAAANKELESFSYSVSHDLSAPLRGIDGFSRMLVEDFAPLLPDVGRGYITRIRAATHRMQLLIDDLLRLSRVTRDELKRGPVNLSGLADELLEELRSAHPKRVVTTRVAPSLIVTGDRNLLRIAMSNLLRNAWKFTSRNASATIEFGVLRNSDQTVYFVQDDGAGFDMRYAGRLFGAFHRLHRASEFEGTGIGLAIVSRILLRHGGRIWAEAEIDKGATFFFTLG</sequence>
<dbReference type="SMART" id="SM00091">
    <property type="entry name" value="PAS"/>
    <property type="match status" value="4"/>
</dbReference>
<dbReference type="InterPro" id="IPR003660">
    <property type="entry name" value="HAMP_dom"/>
</dbReference>
<reference evidence="14" key="1">
    <citation type="submission" date="2020-10" db="EMBL/GenBank/DDBJ databases">
        <title>Connecting structure to function with the recovery of over 1000 high-quality activated sludge metagenome-assembled genomes encoding full-length rRNA genes using long-read sequencing.</title>
        <authorList>
            <person name="Singleton C.M."/>
            <person name="Petriglieri F."/>
            <person name="Kristensen J.M."/>
            <person name="Kirkegaard R.H."/>
            <person name="Michaelsen T.Y."/>
            <person name="Andersen M.H."/>
            <person name="Karst S.M."/>
            <person name="Dueholm M.S."/>
            <person name="Nielsen P.H."/>
            <person name="Albertsen M."/>
        </authorList>
    </citation>
    <scope>NUCLEOTIDE SEQUENCE</scope>
    <source>
        <strain evidence="14">Bjer_18-Q3-R1-45_BAT3C.347</strain>
    </source>
</reference>
<evidence type="ECO:0000256" key="4">
    <source>
        <dbReference type="ARBA" id="ARBA00022553"/>
    </source>
</evidence>
<feature type="domain" description="HAMP" evidence="13">
    <location>
        <begin position="179"/>
        <end position="231"/>
    </location>
</feature>
<dbReference type="Gene3D" id="3.30.450.20">
    <property type="entry name" value="PAS domain"/>
    <property type="match status" value="4"/>
</dbReference>
<dbReference type="Gene3D" id="1.10.287.130">
    <property type="match status" value="1"/>
</dbReference>
<feature type="domain" description="PAC" evidence="12">
    <location>
        <begin position="439"/>
        <end position="491"/>
    </location>
</feature>
<dbReference type="InterPro" id="IPR036097">
    <property type="entry name" value="HisK_dim/P_sf"/>
</dbReference>
<keyword evidence="7 9" id="KW-0472">Membrane</keyword>
<feature type="domain" description="PAS" evidence="11">
    <location>
        <begin position="512"/>
        <end position="536"/>
    </location>
</feature>
<evidence type="ECO:0000256" key="1">
    <source>
        <dbReference type="ARBA" id="ARBA00000085"/>
    </source>
</evidence>
<feature type="transmembrane region" description="Helical" evidence="9">
    <location>
        <begin position="155"/>
        <end position="179"/>
    </location>
</feature>
<dbReference type="GO" id="GO:0000155">
    <property type="term" value="F:phosphorelay sensor kinase activity"/>
    <property type="evidence" value="ECO:0007669"/>
    <property type="project" value="InterPro"/>
</dbReference>
<feature type="domain" description="PAS" evidence="11">
    <location>
        <begin position="236"/>
        <end position="308"/>
    </location>
</feature>
<dbReference type="InterPro" id="IPR013655">
    <property type="entry name" value="PAS_fold_3"/>
</dbReference>
<keyword evidence="4" id="KW-0597">Phosphoprotein</keyword>
<dbReference type="FunFam" id="1.10.287.130:FF:000070">
    <property type="entry name" value="Histidine kinase sensor protein"/>
    <property type="match status" value="1"/>
</dbReference>
<dbReference type="Pfam" id="PF13426">
    <property type="entry name" value="PAS_9"/>
    <property type="match status" value="2"/>
</dbReference>
<keyword evidence="8" id="KW-0175">Coiled coil</keyword>
<evidence type="ECO:0000256" key="2">
    <source>
        <dbReference type="ARBA" id="ARBA00004429"/>
    </source>
</evidence>
<dbReference type="FunFam" id="3.30.565.10:FF:000006">
    <property type="entry name" value="Sensor histidine kinase WalK"/>
    <property type="match status" value="1"/>
</dbReference>
<dbReference type="CDD" id="cd00130">
    <property type="entry name" value="PAS"/>
    <property type="match status" value="4"/>
</dbReference>
<feature type="domain" description="Histidine kinase" evidence="10">
    <location>
        <begin position="768"/>
        <end position="979"/>
    </location>
</feature>
<dbReference type="CDD" id="cd00082">
    <property type="entry name" value="HisKA"/>
    <property type="match status" value="1"/>
</dbReference>
<dbReference type="SMART" id="SM00304">
    <property type="entry name" value="HAMP"/>
    <property type="match status" value="1"/>
</dbReference>
<evidence type="ECO:0000256" key="6">
    <source>
        <dbReference type="ARBA" id="ARBA00022777"/>
    </source>
</evidence>
<feature type="domain" description="PAS" evidence="11">
    <location>
        <begin position="364"/>
        <end position="436"/>
    </location>
</feature>
<gene>
    <name evidence="14" type="ORF">IPH26_07770</name>
</gene>
<keyword evidence="5" id="KW-0808">Transferase</keyword>
<dbReference type="SMART" id="SM00388">
    <property type="entry name" value="HisKA"/>
    <property type="match status" value="1"/>
</dbReference>
<proteinExistence type="predicted"/>
<dbReference type="SMART" id="SM00086">
    <property type="entry name" value="PAC"/>
    <property type="match status" value="4"/>
</dbReference>
<dbReference type="CDD" id="cd06225">
    <property type="entry name" value="HAMP"/>
    <property type="match status" value="1"/>
</dbReference>
<dbReference type="GO" id="GO:0007234">
    <property type="term" value="P:osmosensory signaling via phosphorelay pathway"/>
    <property type="evidence" value="ECO:0007669"/>
    <property type="project" value="TreeGrafter"/>
</dbReference>
<dbReference type="GO" id="GO:0030295">
    <property type="term" value="F:protein kinase activator activity"/>
    <property type="evidence" value="ECO:0007669"/>
    <property type="project" value="TreeGrafter"/>
</dbReference>